<evidence type="ECO:0000256" key="3">
    <source>
        <dbReference type="ARBA" id="ARBA00007171"/>
    </source>
</evidence>
<dbReference type="Pfam" id="PF03717">
    <property type="entry name" value="PBP_dimer"/>
    <property type="match status" value="1"/>
</dbReference>
<comment type="similarity">
    <text evidence="3">Belongs to the transpeptidase family.</text>
</comment>
<feature type="region of interest" description="Disordered" evidence="11">
    <location>
        <begin position="1"/>
        <end position="22"/>
    </location>
</feature>
<dbReference type="InterPro" id="IPR050515">
    <property type="entry name" value="Beta-lactam/transpept"/>
</dbReference>
<keyword evidence="5 12" id="KW-0812">Transmembrane</keyword>
<feature type="domain" description="Penicillin-binding protein dimerisation" evidence="14">
    <location>
        <begin position="75"/>
        <end position="243"/>
    </location>
</feature>
<gene>
    <name evidence="15" type="ORF">IW967_14555</name>
</gene>
<evidence type="ECO:0000313" key="15">
    <source>
        <dbReference type="EMBL" id="MBF8379069.1"/>
    </source>
</evidence>
<dbReference type="Proteomes" id="UP000642910">
    <property type="component" value="Unassembled WGS sequence"/>
</dbReference>
<dbReference type="RefSeq" id="WP_195868384.1">
    <property type="nucleotide sequence ID" value="NZ_JADPKZ010000048.1"/>
</dbReference>
<dbReference type="PANTHER" id="PTHR30627">
    <property type="entry name" value="PEPTIDOGLYCAN D,D-TRANSPEPTIDASE"/>
    <property type="match status" value="1"/>
</dbReference>
<reference evidence="15 16" key="1">
    <citation type="submission" date="2020-11" db="EMBL/GenBank/DDBJ databases">
        <title>Genomic insight of Alicyclobacillus mali FL 18 reveals a new arsenic-resistant strain, with potential in environmental biotechnology.</title>
        <authorList>
            <person name="Fiorentino G."/>
            <person name="Gallo G."/>
            <person name="Aulitto M."/>
        </authorList>
    </citation>
    <scope>NUCLEOTIDE SEQUENCE [LARGE SCALE GENOMIC DNA]</scope>
    <source>
        <strain evidence="15 16">FL 18</strain>
    </source>
</reference>
<keyword evidence="6" id="KW-0133">Cell shape</keyword>
<evidence type="ECO:0000256" key="10">
    <source>
        <dbReference type="ARBA" id="ARBA00023316"/>
    </source>
</evidence>
<evidence type="ECO:0000256" key="2">
    <source>
        <dbReference type="ARBA" id="ARBA00004236"/>
    </source>
</evidence>
<proteinExistence type="inferred from homology"/>
<evidence type="ECO:0000256" key="12">
    <source>
        <dbReference type="SAM" id="Phobius"/>
    </source>
</evidence>
<organism evidence="15 16">
    <name type="scientific">Alicyclobacillus mali</name>
    <name type="common">ex Roth et al. 2021</name>
    <dbReference type="NCBI Taxonomy" id="1123961"/>
    <lineage>
        <taxon>Bacteria</taxon>
        <taxon>Bacillati</taxon>
        <taxon>Bacillota</taxon>
        <taxon>Bacilli</taxon>
        <taxon>Bacillales</taxon>
        <taxon>Alicyclobacillaceae</taxon>
        <taxon>Alicyclobacillus</taxon>
    </lineage>
</organism>
<evidence type="ECO:0000256" key="9">
    <source>
        <dbReference type="ARBA" id="ARBA00023136"/>
    </source>
</evidence>
<evidence type="ECO:0000256" key="7">
    <source>
        <dbReference type="ARBA" id="ARBA00022984"/>
    </source>
</evidence>
<evidence type="ECO:0000256" key="6">
    <source>
        <dbReference type="ARBA" id="ARBA00022960"/>
    </source>
</evidence>
<keyword evidence="10" id="KW-0961">Cell wall biogenesis/degradation</keyword>
<comment type="caution">
    <text evidence="15">The sequence shown here is derived from an EMBL/GenBank/DDBJ whole genome shotgun (WGS) entry which is preliminary data.</text>
</comment>
<feature type="transmembrane region" description="Helical" evidence="12">
    <location>
        <begin position="33"/>
        <end position="52"/>
    </location>
</feature>
<dbReference type="InterPro" id="IPR036138">
    <property type="entry name" value="PBP_dimer_sf"/>
</dbReference>
<accession>A0ABS0F6Z0</accession>
<evidence type="ECO:0000259" key="13">
    <source>
        <dbReference type="Pfam" id="PF00905"/>
    </source>
</evidence>
<keyword evidence="4" id="KW-1003">Cell membrane</keyword>
<dbReference type="InterPro" id="IPR012338">
    <property type="entry name" value="Beta-lactam/transpept-like"/>
</dbReference>
<dbReference type="InterPro" id="IPR005311">
    <property type="entry name" value="PBP_dimer"/>
</dbReference>
<feature type="compositionally biased region" description="Basic residues" evidence="11">
    <location>
        <begin position="1"/>
        <end position="11"/>
    </location>
</feature>
<evidence type="ECO:0000259" key="14">
    <source>
        <dbReference type="Pfam" id="PF03717"/>
    </source>
</evidence>
<feature type="domain" description="Penicillin-binding protein transpeptidase" evidence="13">
    <location>
        <begin position="289"/>
        <end position="666"/>
    </location>
</feature>
<evidence type="ECO:0000256" key="5">
    <source>
        <dbReference type="ARBA" id="ARBA00022692"/>
    </source>
</evidence>
<name>A0ABS0F6Z0_9BACL</name>
<dbReference type="InterPro" id="IPR001460">
    <property type="entry name" value="PCN-bd_Tpept"/>
</dbReference>
<dbReference type="PANTHER" id="PTHR30627:SF2">
    <property type="entry name" value="PEPTIDOGLYCAN D,D-TRANSPEPTIDASE MRDA"/>
    <property type="match status" value="1"/>
</dbReference>
<protein>
    <submittedName>
        <fullName evidence="15">Peptidoglycan glycosyltransferase</fullName>
    </submittedName>
</protein>
<dbReference type="Gene3D" id="3.90.1310.10">
    <property type="entry name" value="Penicillin-binding protein 2a (Domain 2)"/>
    <property type="match status" value="1"/>
</dbReference>
<keyword evidence="16" id="KW-1185">Reference proteome</keyword>
<evidence type="ECO:0000256" key="8">
    <source>
        <dbReference type="ARBA" id="ARBA00022989"/>
    </source>
</evidence>
<dbReference type="Gene3D" id="3.40.710.10">
    <property type="entry name" value="DD-peptidase/beta-lactamase superfamily"/>
    <property type="match status" value="1"/>
</dbReference>
<dbReference type="SUPFAM" id="SSF56519">
    <property type="entry name" value="Penicillin binding protein dimerisation domain"/>
    <property type="match status" value="1"/>
</dbReference>
<evidence type="ECO:0000313" key="16">
    <source>
        <dbReference type="Proteomes" id="UP000642910"/>
    </source>
</evidence>
<evidence type="ECO:0000256" key="1">
    <source>
        <dbReference type="ARBA" id="ARBA00004167"/>
    </source>
</evidence>
<evidence type="ECO:0000256" key="11">
    <source>
        <dbReference type="SAM" id="MobiDB-lite"/>
    </source>
</evidence>
<comment type="subcellular location">
    <subcellularLocation>
        <location evidence="2">Cell membrane</location>
    </subcellularLocation>
    <subcellularLocation>
        <location evidence="1">Membrane</location>
        <topology evidence="1">Single-pass membrane protein</topology>
    </subcellularLocation>
</comment>
<sequence>MRKSRTKRAQRRDRAVTPPDPAKLAKRRRLRVHVVYSLVFLSFTSLILRLGYVQVVKGASFRSSEQLTQYARVPILPQRGWIYDANGQVLAWDKPVLTIQFNRYTQMSDAEMHRVASILAPVLQTTPQALYESMQSNPGALQVTLARNVTEAQVAYVVEHQSELPNIQVVQDYERQYPYGDLAGQVLGYVGAITAQNVSQYKGYLYSQQVGETGIEYEYEHLLQGKPGYELVTVTSSGTAVGNVGEIAPQNGDNIQLTLDGHEQAVAQELLQNMIDSSQTNKQDITDAAAVMLNVKTGGVIAMVSYPYLDPNWYTSGTYVDHVHYLETSGAQLNNVIDTYNYPGSTVKPANMIAALKAGVVTPKTEILDDGYIYIGTQRKNEDEGFVFGWVNPIEAITVSSDVFFYELGLHLGKWFGSSTTSGGSYPASDGSYQNYLDTDFVKGINAMFQEEENFGLGTLTGIDLPFEEHGEFYIEDYQKGNIQVPYDLQASEASIAKTGKYVNYGSPASLADAAIGQSQMFTPMELGVYAMTLADEGLKLKPHLLENVYTSNGTPNSGAKPILTYKTQVLGRVSATPSMWDLVKQGMYGVTSNPAGTAYYAFLGAPYQAAGKTGTAQIVINGHRTDNSVFICYAPINHPLVAVAVMAPGGGYGASFSAILARKMIDAYFDEHHEPWMPKSQWTNTAIPSNWTQSPAYLLPEQSH</sequence>
<dbReference type="Pfam" id="PF00905">
    <property type="entry name" value="Transpeptidase"/>
    <property type="match status" value="1"/>
</dbReference>
<dbReference type="EMBL" id="JADPKZ010000048">
    <property type="protein sequence ID" value="MBF8379069.1"/>
    <property type="molecule type" value="Genomic_DNA"/>
</dbReference>
<dbReference type="SUPFAM" id="SSF56601">
    <property type="entry name" value="beta-lactamase/transpeptidase-like"/>
    <property type="match status" value="1"/>
</dbReference>
<keyword evidence="9 12" id="KW-0472">Membrane</keyword>
<evidence type="ECO:0000256" key="4">
    <source>
        <dbReference type="ARBA" id="ARBA00022475"/>
    </source>
</evidence>
<keyword evidence="7" id="KW-0573">Peptidoglycan synthesis</keyword>
<keyword evidence="8 12" id="KW-1133">Transmembrane helix</keyword>